<dbReference type="AlphaFoldDB" id="A0A8S1EL82"/>
<evidence type="ECO:0000256" key="3">
    <source>
        <dbReference type="ARBA" id="ARBA00022912"/>
    </source>
</evidence>
<dbReference type="SMART" id="SM00332">
    <property type="entry name" value="PP2Cc"/>
    <property type="match status" value="1"/>
</dbReference>
<dbReference type="InterPro" id="IPR015655">
    <property type="entry name" value="PP2C"/>
</dbReference>
<dbReference type="SUPFAM" id="SSF81606">
    <property type="entry name" value="PP2C-like"/>
    <property type="match status" value="1"/>
</dbReference>
<dbReference type="Pfam" id="PF00481">
    <property type="entry name" value="PP2C"/>
    <property type="match status" value="1"/>
</dbReference>
<dbReference type="CDD" id="cd00143">
    <property type="entry name" value="PP2Cc"/>
    <property type="match status" value="1"/>
</dbReference>
<accession>A0A8S1EL82</accession>
<protein>
    <recommendedName>
        <fullName evidence="6">PPM-type phosphatase domain-containing protein</fullName>
    </recommendedName>
</protein>
<evidence type="ECO:0000313" key="8">
    <source>
        <dbReference type="Proteomes" id="UP000494206"/>
    </source>
</evidence>
<feature type="region of interest" description="Disordered" evidence="5">
    <location>
        <begin position="459"/>
        <end position="482"/>
    </location>
</feature>
<evidence type="ECO:0000259" key="6">
    <source>
        <dbReference type="PROSITE" id="PS51746"/>
    </source>
</evidence>
<dbReference type="PROSITE" id="PS01032">
    <property type="entry name" value="PPM_1"/>
    <property type="match status" value="1"/>
</dbReference>
<dbReference type="PANTHER" id="PTHR13832:SF741">
    <property type="entry name" value="PROTEIN PHOSPHATASE FEM-2"/>
    <property type="match status" value="1"/>
</dbReference>
<proteinExistence type="inferred from homology"/>
<evidence type="ECO:0000256" key="5">
    <source>
        <dbReference type="SAM" id="MobiDB-lite"/>
    </source>
</evidence>
<comment type="caution">
    <text evidence="7">The sequence shown here is derived from an EMBL/GenBank/DDBJ whole genome shotgun (WGS) entry which is preliminary data.</text>
</comment>
<dbReference type="GO" id="GO:0046872">
    <property type="term" value="F:metal ion binding"/>
    <property type="evidence" value="ECO:0007669"/>
    <property type="project" value="UniProtKB-KW"/>
</dbReference>
<dbReference type="EMBL" id="CADEPM010000003">
    <property type="protein sequence ID" value="CAB3401982.1"/>
    <property type="molecule type" value="Genomic_DNA"/>
</dbReference>
<name>A0A8S1EL82_9PELO</name>
<keyword evidence="1" id="KW-0479">Metal-binding</keyword>
<organism evidence="7 8">
    <name type="scientific">Caenorhabditis bovis</name>
    <dbReference type="NCBI Taxonomy" id="2654633"/>
    <lineage>
        <taxon>Eukaryota</taxon>
        <taxon>Metazoa</taxon>
        <taxon>Ecdysozoa</taxon>
        <taxon>Nematoda</taxon>
        <taxon>Chromadorea</taxon>
        <taxon>Rhabditida</taxon>
        <taxon>Rhabditina</taxon>
        <taxon>Rhabditomorpha</taxon>
        <taxon>Rhabditoidea</taxon>
        <taxon>Rhabditidae</taxon>
        <taxon>Peloderinae</taxon>
        <taxon>Caenorhabditis</taxon>
    </lineage>
</organism>
<reference evidence="7 8" key="1">
    <citation type="submission" date="2020-04" db="EMBL/GenBank/DDBJ databases">
        <authorList>
            <person name="Laetsch R D."/>
            <person name="Stevens L."/>
            <person name="Kumar S."/>
            <person name="Blaxter L. M."/>
        </authorList>
    </citation>
    <scope>NUCLEOTIDE SEQUENCE [LARGE SCALE GENOMIC DNA]</scope>
</reference>
<dbReference type="PROSITE" id="PS51746">
    <property type="entry name" value="PPM_2"/>
    <property type="match status" value="1"/>
</dbReference>
<keyword evidence="8" id="KW-1185">Reference proteome</keyword>
<dbReference type="InterPro" id="IPR001932">
    <property type="entry name" value="PPM-type_phosphatase-like_dom"/>
</dbReference>
<evidence type="ECO:0000256" key="2">
    <source>
        <dbReference type="ARBA" id="ARBA00022801"/>
    </source>
</evidence>
<dbReference type="GO" id="GO:0004722">
    <property type="term" value="F:protein serine/threonine phosphatase activity"/>
    <property type="evidence" value="ECO:0007669"/>
    <property type="project" value="InterPro"/>
</dbReference>
<evidence type="ECO:0000313" key="7">
    <source>
        <dbReference type="EMBL" id="CAB3401982.1"/>
    </source>
</evidence>
<sequence>MVEEAPPIETMLAQAPKINAERLKCEADERFDDLIGERRKTVRTLLEEAFSDKIKKLCEDAAGRPIVEGDPPVPVPSVPIRFRATTVASPAHDVFGEAVNNVFQRMLSRGAPPEFAHWFAYWYAFELDCELGNLWSNQVFSPAVYSTDGTIEASKMFIEKIFEFAQKVLLRTKNDEPKLREKWSGIYVSADQLKGRRSKQEDRFVAYPSGQYVDHSMDPPALLGVFDGHGGAECSNYAAAHLWEEWSRARLTFDGYLKESLSSAIANLDARMTKRIEVEHWKGGTTAVCCAIDVEEKKMVFAWLGDSAGYVLNNIEVRRITRAHSPDDPDEAKRVEAAGGQIFSICGENRVNGVLNLTRALGDVNGRPMILNEPEVQELDIEDNDYLVILACDGISEVFDTRQLYDIVEAFVKENNVEEYGDLADHICREALDAGSQDNLTCVIGFLKDPNELWELMRANSDSDTDGRGTDVEQDSYESEEA</sequence>
<dbReference type="InterPro" id="IPR036457">
    <property type="entry name" value="PPM-type-like_dom_sf"/>
</dbReference>
<dbReference type="Gene3D" id="1.10.1740.220">
    <property type="match status" value="1"/>
</dbReference>
<dbReference type="PANTHER" id="PTHR13832">
    <property type="entry name" value="PROTEIN PHOSPHATASE 2C"/>
    <property type="match status" value="1"/>
</dbReference>
<evidence type="ECO:0000256" key="4">
    <source>
        <dbReference type="RuleBase" id="RU003465"/>
    </source>
</evidence>
<keyword evidence="3 4" id="KW-0904">Protein phosphatase</keyword>
<dbReference type="Gene3D" id="3.60.40.10">
    <property type="entry name" value="PPM-type phosphatase domain"/>
    <property type="match status" value="1"/>
</dbReference>
<dbReference type="InterPro" id="IPR000222">
    <property type="entry name" value="PP2C_BS"/>
</dbReference>
<evidence type="ECO:0000256" key="1">
    <source>
        <dbReference type="ARBA" id="ARBA00022723"/>
    </source>
</evidence>
<comment type="similarity">
    <text evidence="4">Belongs to the PP2C family.</text>
</comment>
<keyword evidence="2 4" id="KW-0378">Hydrolase</keyword>
<feature type="domain" description="PPM-type phosphatase" evidence="6">
    <location>
        <begin position="185"/>
        <end position="447"/>
    </location>
</feature>
<gene>
    <name evidence="7" type="ORF">CBOVIS_LOCUS4661</name>
</gene>
<feature type="compositionally biased region" description="Acidic residues" evidence="5">
    <location>
        <begin position="472"/>
        <end position="482"/>
    </location>
</feature>
<dbReference type="OrthoDB" id="10264738at2759"/>
<dbReference type="Proteomes" id="UP000494206">
    <property type="component" value="Unassembled WGS sequence"/>
</dbReference>